<evidence type="ECO:0000256" key="7">
    <source>
        <dbReference type="ARBA" id="ARBA00023180"/>
    </source>
</evidence>
<dbReference type="FunCoup" id="A0A3Q3FN24">
    <property type="interactions" value="162"/>
</dbReference>
<feature type="domain" description="Ig-like" evidence="11">
    <location>
        <begin position="352"/>
        <end position="434"/>
    </location>
</feature>
<keyword evidence="6" id="KW-1015">Disulfide bond</keyword>
<dbReference type="InterPro" id="IPR013106">
    <property type="entry name" value="Ig_V-set"/>
</dbReference>
<dbReference type="InterPro" id="IPR053896">
    <property type="entry name" value="BTN3A2-like_Ig-C"/>
</dbReference>
<comment type="similarity">
    <text evidence="9">Belongs to the SKINT family.</text>
</comment>
<keyword evidence="5" id="KW-0472">Membrane</keyword>
<evidence type="ECO:0000256" key="4">
    <source>
        <dbReference type="ARBA" id="ARBA00022989"/>
    </source>
</evidence>
<dbReference type="GO" id="GO:0001817">
    <property type="term" value="P:regulation of cytokine production"/>
    <property type="evidence" value="ECO:0007669"/>
    <property type="project" value="TreeGrafter"/>
</dbReference>
<evidence type="ECO:0000256" key="1">
    <source>
        <dbReference type="ARBA" id="ARBA00004370"/>
    </source>
</evidence>
<reference evidence="12" key="2">
    <citation type="submission" date="2025-09" db="UniProtKB">
        <authorList>
            <consortium name="Ensembl"/>
        </authorList>
    </citation>
    <scope>IDENTIFICATION</scope>
</reference>
<evidence type="ECO:0000259" key="11">
    <source>
        <dbReference type="PROSITE" id="PS50835"/>
    </source>
</evidence>
<accession>A0A3Q3FN24</accession>
<dbReference type="GO" id="GO:0042110">
    <property type="term" value="P:T cell activation"/>
    <property type="evidence" value="ECO:0007669"/>
    <property type="project" value="UniProtKB-ARBA"/>
</dbReference>
<proteinExistence type="inferred from homology"/>
<dbReference type="InterPro" id="IPR013783">
    <property type="entry name" value="Ig-like_fold"/>
</dbReference>
<evidence type="ECO:0000256" key="5">
    <source>
        <dbReference type="ARBA" id="ARBA00023136"/>
    </source>
</evidence>
<dbReference type="InterPro" id="IPR003599">
    <property type="entry name" value="Ig_sub"/>
</dbReference>
<dbReference type="InterPro" id="IPR050504">
    <property type="entry name" value="IgSF_BTN/MOG"/>
</dbReference>
<dbReference type="InParanoid" id="A0A3Q3FN24"/>
<dbReference type="InterPro" id="IPR003598">
    <property type="entry name" value="Ig_sub2"/>
</dbReference>
<reference evidence="12" key="1">
    <citation type="submission" date="2025-08" db="UniProtKB">
        <authorList>
            <consortium name="Ensembl"/>
        </authorList>
    </citation>
    <scope>IDENTIFICATION</scope>
</reference>
<dbReference type="InterPro" id="IPR036179">
    <property type="entry name" value="Ig-like_dom_sf"/>
</dbReference>
<feature type="domain" description="Ig-like" evidence="11">
    <location>
        <begin position="231"/>
        <end position="343"/>
    </location>
</feature>
<evidence type="ECO:0000256" key="2">
    <source>
        <dbReference type="ARBA" id="ARBA00022692"/>
    </source>
</evidence>
<dbReference type="SMART" id="SM00406">
    <property type="entry name" value="IGv"/>
    <property type="match status" value="2"/>
</dbReference>
<dbReference type="SMART" id="SM00409">
    <property type="entry name" value="IG"/>
    <property type="match status" value="2"/>
</dbReference>
<keyword evidence="7" id="KW-0325">Glycoprotein</keyword>
<dbReference type="InterPro" id="IPR007110">
    <property type="entry name" value="Ig-like_dom"/>
</dbReference>
<sequence>RLNVHLIFSSIVAASFLIGKKLTQINIRLLEVIGSPQPILAIVGDDIILPCHLRPAMDAASKTVEWTRPDLKPRFVHVWHSGKELVHAQHPSYEGRTSLFINELKNGNVSLKLSKVRLSDKGKYRCFLPLSDIHSTVELVALQLQRLQLMANHHIRYAKSGVDLQCKSEGWYPEPEVLWLDGEGNLFSAGSTEIIRGPNDLYTISSRVTVERRHNNIKSPIQKKHGLISLPLGHSQVIGSSQPIVAIAGDDVILPCQLEPAVDAREMTVEWARPDLKPKYVFLRRDGTELQRDKHPMYKGRTSLSEDKLRCGDISLKLTEVKLSDSGAYRCLVLGTNKEYVIKLTAGSVSLPTVSISKASSGVDLQCKSEGWYPEPEVLWLDGDGNLLSAGSTEIIRGPNNLYTVSSRVTVERRHNNMFTCRIKEDLEKRKTIHDDMLKNTETHLDSTDALINTMTERKGKLENDKEQETERKREDVQIEEIQRQRDERRGGK</sequence>
<dbReference type="GO" id="GO:0050863">
    <property type="term" value="P:regulation of T cell activation"/>
    <property type="evidence" value="ECO:0007669"/>
    <property type="project" value="UniProtKB-ARBA"/>
</dbReference>
<evidence type="ECO:0000313" key="13">
    <source>
        <dbReference type="Proteomes" id="UP000261660"/>
    </source>
</evidence>
<dbReference type="GO" id="GO:0005102">
    <property type="term" value="F:signaling receptor binding"/>
    <property type="evidence" value="ECO:0007669"/>
    <property type="project" value="TreeGrafter"/>
</dbReference>
<keyword evidence="3" id="KW-0732">Signal</keyword>
<dbReference type="Gene3D" id="2.60.40.10">
    <property type="entry name" value="Immunoglobulins"/>
    <property type="match status" value="4"/>
</dbReference>
<keyword evidence="8" id="KW-0393">Immunoglobulin domain</keyword>
<feature type="domain" description="Ig-like" evidence="11">
    <location>
        <begin position="44"/>
        <end position="126"/>
    </location>
</feature>
<evidence type="ECO:0000256" key="3">
    <source>
        <dbReference type="ARBA" id="ARBA00022729"/>
    </source>
</evidence>
<dbReference type="Proteomes" id="UP000261660">
    <property type="component" value="Unplaced"/>
</dbReference>
<dbReference type="STRING" id="56723.ENSLBEP00000020889"/>
<keyword evidence="2" id="KW-0812">Transmembrane</keyword>
<dbReference type="GO" id="GO:0050852">
    <property type="term" value="P:T cell receptor signaling pathway"/>
    <property type="evidence" value="ECO:0007669"/>
    <property type="project" value="TreeGrafter"/>
</dbReference>
<evidence type="ECO:0000256" key="10">
    <source>
        <dbReference type="SAM" id="MobiDB-lite"/>
    </source>
</evidence>
<dbReference type="PROSITE" id="PS50835">
    <property type="entry name" value="IG_LIKE"/>
    <property type="match status" value="3"/>
</dbReference>
<dbReference type="AlphaFoldDB" id="A0A3Q3FN24"/>
<evidence type="ECO:0000256" key="9">
    <source>
        <dbReference type="ARBA" id="ARBA00038221"/>
    </source>
</evidence>
<evidence type="ECO:0000256" key="6">
    <source>
        <dbReference type="ARBA" id="ARBA00023157"/>
    </source>
</evidence>
<organism evidence="12 13">
    <name type="scientific">Labrus bergylta</name>
    <name type="common">ballan wrasse</name>
    <dbReference type="NCBI Taxonomy" id="56723"/>
    <lineage>
        <taxon>Eukaryota</taxon>
        <taxon>Metazoa</taxon>
        <taxon>Chordata</taxon>
        <taxon>Craniata</taxon>
        <taxon>Vertebrata</taxon>
        <taxon>Euteleostomi</taxon>
        <taxon>Actinopterygii</taxon>
        <taxon>Neopterygii</taxon>
        <taxon>Teleostei</taxon>
        <taxon>Neoteleostei</taxon>
        <taxon>Acanthomorphata</taxon>
        <taxon>Eupercaria</taxon>
        <taxon>Labriformes</taxon>
        <taxon>Labridae</taxon>
        <taxon>Labrus</taxon>
    </lineage>
</organism>
<name>A0A3Q3FN24_9LABR</name>
<dbReference type="PANTHER" id="PTHR24100:SF151">
    <property type="entry name" value="ICOS LIGAND"/>
    <property type="match status" value="1"/>
</dbReference>
<dbReference type="Ensembl" id="ENSLBET00000022017.1">
    <property type="protein sequence ID" value="ENSLBEP00000020889.1"/>
    <property type="gene ID" value="ENSLBEG00000016056.1"/>
</dbReference>
<keyword evidence="4" id="KW-1133">Transmembrane helix</keyword>
<dbReference type="GO" id="GO:0009897">
    <property type="term" value="C:external side of plasma membrane"/>
    <property type="evidence" value="ECO:0007669"/>
    <property type="project" value="TreeGrafter"/>
</dbReference>
<evidence type="ECO:0000313" key="12">
    <source>
        <dbReference type="Ensembl" id="ENSLBEP00000020889.1"/>
    </source>
</evidence>
<dbReference type="GO" id="GO:1903037">
    <property type="term" value="P:regulation of leukocyte cell-cell adhesion"/>
    <property type="evidence" value="ECO:0007669"/>
    <property type="project" value="UniProtKB-ARBA"/>
</dbReference>
<dbReference type="Pfam" id="PF22705">
    <property type="entry name" value="C2-set_3"/>
    <property type="match status" value="2"/>
</dbReference>
<protein>
    <recommendedName>
        <fullName evidence="11">Ig-like domain-containing protein</fullName>
    </recommendedName>
</protein>
<dbReference type="GeneTree" id="ENSGT01050000244843"/>
<evidence type="ECO:0000256" key="8">
    <source>
        <dbReference type="ARBA" id="ARBA00023319"/>
    </source>
</evidence>
<comment type="subcellular location">
    <subcellularLocation>
        <location evidence="1">Membrane</location>
    </subcellularLocation>
</comment>
<feature type="region of interest" description="Disordered" evidence="10">
    <location>
        <begin position="457"/>
        <end position="493"/>
    </location>
</feature>
<dbReference type="SUPFAM" id="SSF48726">
    <property type="entry name" value="Immunoglobulin"/>
    <property type="match status" value="4"/>
</dbReference>
<dbReference type="FunFam" id="2.60.40.10:FF:000142">
    <property type="entry name" value="V-set domain-containing T-cell activation inhibitor 1"/>
    <property type="match status" value="2"/>
</dbReference>
<keyword evidence="13" id="KW-1185">Reference proteome</keyword>
<dbReference type="Pfam" id="PF07686">
    <property type="entry name" value="V-set"/>
    <property type="match status" value="2"/>
</dbReference>
<dbReference type="FunFam" id="2.60.40.10:FF:000088">
    <property type="entry name" value="Butyrophilin subfamily 1 member A1"/>
    <property type="match status" value="1"/>
</dbReference>
<dbReference type="SMART" id="SM00408">
    <property type="entry name" value="IGc2"/>
    <property type="match status" value="2"/>
</dbReference>
<dbReference type="PANTHER" id="PTHR24100">
    <property type="entry name" value="BUTYROPHILIN"/>
    <property type="match status" value="1"/>
</dbReference>